<sequence length="298" mass="30883">MPLQNTAANAGMNSADDSDNESQEGSSKGNKDDKDNEDEWEDEDNNTRCPSAPRTATTTSAAPTTGVVKSTTSFATPSSFFVPTSSLFTAPPSFFAPPSGTVAAAAPLTLHLTDRNGGMLHTASPAGVSWEPAFDFDDFDFDSLGLMDLSNTGNAPTLSMDDYTFLNSLPPILSTNATPISTITTSTLGDTSNLVPAAGASMGGSMSVFAVSTNTTAPASTAAPANTAASKKRKNAEQGGGVKKKTKPSIAKSAGNTASDKRKERSDKGTKRAGSMAPPERQHKQHSDKGKKRVPKAD</sequence>
<evidence type="ECO:0000256" key="1">
    <source>
        <dbReference type="SAM" id="MobiDB-lite"/>
    </source>
</evidence>
<dbReference type="AlphaFoldDB" id="A0AAD7B8V6"/>
<name>A0AAD7B8V6_MYCRO</name>
<feature type="compositionally biased region" description="Acidic residues" evidence="1">
    <location>
        <begin position="35"/>
        <end position="44"/>
    </location>
</feature>
<protein>
    <submittedName>
        <fullName evidence="2">Uncharacterized protein</fullName>
    </submittedName>
</protein>
<gene>
    <name evidence="2" type="ORF">B0H17DRAFT_1220624</name>
</gene>
<comment type="caution">
    <text evidence="2">The sequence shown here is derived from an EMBL/GenBank/DDBJ whole genome shotgun (WGS) entry which is preliminary data.</text>
</comment>
<dbReference type="EMBL" id="JARKIE010000869">
    <property type="protein sequence ID" value="KAJ7614221.1"/>
    <property type="molecule type" value="Genomic_DNA"/>
</dbReference>
<feature type="compositionally biased region" description="Basic and acidic residues" evidence="1">
    <location>
        <begin position="259"/>
        <end position="270"/>
    </location>
</feature>
<accession>A0AAD7B8V6</accession>
<feature type="compositionally biased region" description="Basic residues" evidence="1">
    <location>
        <begin position="289"/>
        <end position="298"/>
    </location>
</feature>
<evidence type="ECO:0000313" key="2">
    <source>
        <dbReference type="EMBL" id="KAJ7614221.1"/>
    </source>
</evidence>
<dbReference type="Proteomes" id="UP001221757">
    <property type="component" value="Unassembled WGS sequence"/>
</dbReference>
<evidence type="ECO:0000313" key="3">
    <source>
        <dbReference type="Proteomes" id="UP001221757"/>
    </source>
</evidence>
<feature type="region of interest" description="Disordered" evidence="1">
    <location>
        <begin position="1"/>
        <end position="64"/>
    </location>
</feature>
<organism evidence="2 3">
    <name type="scientific">Mycena rosella</name>
    <name type="common">Pink bonnet</name>
    <name type="synonym">Agaricus rosellus</name>
    <dbReference type="NCBI Taxonomy" id="1033263"/>
    <lineage>
        <taxon>Eukaryota</taxon>
        <taxon>Fungi</taxon>
        <taxon>Dikarya</taxon>
        <taxon>Basidiomycota</taxon>
        <taxon>Agaricomycotina</taxon>
        <taxon>Agaricomycetes</taxon>
        <taxon>Agaricomycetidae</taxon>
        <taxon>Agaricales</taxon>
        <taxon>Marasmiineae</taxon>
        <taxon>Mycenaceae</taxon>
        <taxon>Mycena</taxon>
    </lineage>
</organism>
<feature type="compositionally biased region" description="Low complexity" evidence="1">
    <location>
        <begin position="47"/>
        <end position="64"/>
    </location>
</feature>
<feature type="compositionally biased region" description="Polar residues" evidence="1">
    <location>
        <begin position="1"/>
        <end position="12"/>
    </location>
</feature>
<keyword evidence="3" id="KW-1185">Reference proteome</keyword>
<feature type="region of interest" description="Disordered" evidence="1">
    <location>
        <begin position="218"/>
        <end position="298"/>
    </location>
</feature>
<feature type="compositionally biased region" description="Low complexity" evidence="1">
    <location>
        <begin position="218"/>
        <end position="229"/>
    </location>
</feature>
<reference evidence="2" key="1">
    <citation type="submission" date="2023-03" db="EMBL/GenBank/DDBJ databases">
        <title>Massive genome expansion in bonnet fungi (Mycena s.s.) driven by repeated elements and novel gene families across ecological guilds.</title>
        <authorList>
            <consortium name="Lawrence Berkeley National Laboratory"/>
            <person name="Harder C.B."/>
            <person name="Miyauchi S."/>
            <person name="Viragh M."/>
            <person name="Kuo A."/>
            <person name="Thoen E."/>
            <person name="Andreopoulos B."/>
            <person name="Lu D."/>
            <person name="Skrede I."/>
            <person name="Drula E."/>
            <person name="Henrissat B."/>
            <person name="Morin E."/>
            <person name="Kohler A."/>
            <person name="Barry K."/>
            <person name="LaButti K."/>
            <person name="Morin E."/>
            <person name="Salamov A."/>
            <person name="Lipzen A."/>
            <person name="Mereny Z."/>
            <person name="Hegedus B."/>
            <person name="Baldrian P."/>
            <person name="Stursova M."/>
            <person name="Weitz H."/>
            <person name="Taylor A."/>
            <person name="Grigoriev I.V."/>
            <person name="Nagy L.G."/>
            <person name="Martin F."/>
            <person name="Kauserud H."/>
        </authorList>
    </citation>
    <scope>NUCLEOTIDE SEQUENCE</scope>
    <source>
        <strain evidence="2">CBHHK067</strain>
    </source>
</reference>
<proteinExistence type="predicted"/>